<proteinExistence type="predicted"/>
<dbReference type="SUPFAM" id="SSF54791">
    <property type="entry name" value="Eukaryotic type KH-domain (KH-domain type I)"/>
    <property type="match status" value="5"/>
</dbReference>
<feature type="compositionally biased region" description="Basic residues" evidence="3">
    <location>
        <begin position="1"/>
        <end position="11"/>
    </location>
</feature>
<name>A0ABD3U2X1_9LAMI</name>
<dbReference type="Gene3D" id="3.30.1370.10">
    <property type="entry name" value="K Homology domain, type 1"/>
    <property type="match status" value="3"/>
</dbReference>
<dbReference type="CDD" id="cd22459">
    <property type="entry name" value="KH-I_PEPPER_rpt1_like"/>
    <property type="match status" value="1"/>
</dbReference>
<dbReference type="GO" id="GO:0003723">
    <property type="term" value="F:RNA binding"/>
    <property type="evidence" value="ECO:0007669"/>
    <property type="project" value="UniProtKB-UniRule"/>
</dbReference>
<keyword evidence="2" id="KW-0694">RNA-binding</keyword>
<dbReference type="InterPro" id="IPR004087">
    <property type="entry name" value="KH_dom"/>
</dbReference>
<dbReference type="SMART" id="SM00322">
    <property type="entry name" value="KH"/>
    <property type="match status" value="5"/>
</dbReference>
<evidence type="ECO:0000313" key="6">
    <source>
        <dbReference type="Proteomes" id="UP001634393"/>
    </source>
</evidence>
<evidence type="ECO:0000256" key="1">
    <source>
        <dbReference type="ARBA" id="ARBA00022737"/>
    </source>
</evidence>
<gene>
    <name evidence="5" type="ORF">ACJIZ3_001197</name>
</gene>
<feature type="domain" description="K Homology" evidence="4">
    <location>
        <begin position="297"/>
        <end position="355"/>
    </location>
</feature>
<sequence length="599" mass="64317">MESPIHNHHIPTAKSPMNTNNPSPANGGASSRRPQPPLYIPSGQVGFRLLCHASRVGGLIGKSGSIIKQIQQLTNSKIRIDDPSNSAEDHRVITVIASPVITKRIKLSTETSPTEVEEENGWGDEGFEVSAAQEGIVRVFERVVELTADGDIVAAVEGVVSCRLLAGKNQVGAIIGKGGKIVEKIREDTQCRIKVLVSEKMRSSSFPNEEIVEIEGDVLAVKKALVAVTSRLQEFPPHDRTRMYGTRPLEESLPVPSVDLPMQRSPVIQPMPSNSITNTLGDGPSSVDSEKFLTQQQRVVFKMLCPGERIGSVIGKGGSIIKSLINETGTFINIGPTVPECDERLITITAMENVESQYSPAQNTVVVLFKTYMDAGPVNGLDSGSNGSPVLARVVVPANQVGCLLGKGGAIISEMRKVTGAGLRIIGGNQVPRCAPENVEILQITGEFVNVQDALFKVTGRLRDYIFSQKMSNVIGNRNSLRIENLNEHESLTHRMNHLGISNNINHRQQSPTTSSGGRGAIIGTNTTVEIVVPDNAIGSVYGENGSNLDHLRQISRATVVVDEPRPGTKDRIVSITGTPSEIQAAQSLLQAFILAGSS</sequence>
<keyword evidence="6" id="KW-1185">Reference proteome</keyword>
<feature type="domain" description="K Homology" evidence="4">
    <location>
        <begin position="388"/>
        <end position="463"/>
    </location>
</feature>
<evidence type="ECO:0000259" key="4">
    <source>
        <dbReference type="SMART" id="SM00322"/>
    </source>
</evidence>
<dbReference type="InterPro" id="IPR004088">
    <property type="entry name" value="KH_dom_type_1"/>
</dbReference>
<dbReference type="Pfam" id="PF00013">
    <property type="entry name" value="KH_1"/>
    <property type="match status" value="5"/>
</dbReference>
<dbReference type="Proteomes" id="UP001634393">
    <property type="component" value="Unassembled WGS sequence"/>
</dbReference>
<dbReference type="Gene3D" id="3.30.310.210">
    <property type="match status" value="1"/>
</dbReference>
<evidence type="ECO:0000256" key="3">
    <source>
        <dbReference type="SAM" id="MobiDB-lite"/>
    </source>
</evidence>
<dbReference type="EMBL" id="JBJXBP010000002">
    <property type="protein sequence ID" value="KAL3843794.1"/>
    <property type="molecule type" value="Genomic_DNA"/>
</dbReference>
<dbReference type="InterPro" id="IPR036612">
    <property type="entry name" value="KH_dom_type_1_sf"/>
</dbReference>
<keyword evidence="1" id="KW-0677">Repeat</keyword>
<dbReference type="AlphaFoldDB" id="A0ABD3U2X1"/>
<feature type="domain" description="K Homology" evidence="4">
    <location>
        <begin position="158"/>
        <end position="233"/>
    </location>
</feature>
<evidence type="ECO:0000256" key="2">
    <source>
        <dbReference type="PROSITE-ProRule" id="PRU00117"/>
    </source>
</evidence>
<dbReference type="PANTHER" id="PTHR10288">
    <property type="entry name" value="KH DOMAIN CONTAINING RNA BINDING PROTEIN"/>
    <property type="match status" value="1"/>
</dbReference>
<reference evidence="5 6" key="1">
    <citation type="submission" date="2024-12" db="EMBL/GenBank/DDBJ databases">
        <title>The unique morphological basis and parallel evolutionary history of personate flowers in Penstemon.</title>
        <authorList>
            <person name="Depatie T.H."/>
            <person name="Wessinger C.A."/>
        </authorList>
    </citation>
    <scope>NUCLEOTIDE SEQUENCE [LARGE SCALE GENOMIC DNA]</scope>
    <source>
        <strain evidence="5">WTNN_2</strain>
        <tissue evidence="5">Leaf</tissue>
    </source>
</reference>
<feature type="region of interest" description="Disordered" evidence="3">
    <location>
        <begin position="1"/>
        <end position="38"/>
    </location>
</feature>
<dbReference type="CDD" id="cd22460">
    <property type="entry name" value="KH-I_PEPPER_rpt2_like"/>
    <property type="match status" value="2"/>
</dbReference>
<feature type="compositionally biased region" description="Polar residues" evidence="3">
    <location>
        <begin position="15"/>
        <end position="33"/>
    </location>
</feature>
<feature type="domain" description="K Homology" evidence="4">
    <location>
        <begin position="525"/>
        <end position="595"/>
    </location>
</feature>
<comment type="caution">
    <text evidence="5">The sequence shown here is derived from an EMBL/GenBank/DDBJ whole genome shotgun (WGS) entry which is preliminary data.</text>
</comment>
<dbReference type="PROSITE" id="PS50084">
    <property type="entry name" value="KH_TYPE_1"/>
    <property type="match status" value="5"/>
</dbReference>
<evidence type="ECO:0000313" key="5">
    <source>
        <dbReference type="EMBL" id="KAL3843794.1"/>
    </source>
</evidence>
<protein>
    <recommendedName>
        <fullName evidence="4">K Homology domain-containing protein</fullName>
    </recommendedName>
</protein>
<accession>A0ABD3U2X1</accession>
<feature type="domain" description="K Homology" evidence="4">
    <location>
        <begin position="43"/>
        <end position="148"/>
    </location>
</feature>
<organism evidence="5 6">
    <name type="scientific">Penstemon smallii</name>
    <dbReference type="NCBI Taxonomy" id="265156"/>
    <lineage>
        <taxon>Eukaryota</taxon>
        <taxon>Viridiplantae</taxon>
        <taxon>Streptophyta</taxon>
        <taxon>Embryophyta</taxon>
        <taxon>Tracheophyta</taxon>
        <taxon>Spermatophyta</taxon>
        <taxon>Magnoliopsida</taxon>
        <taxon>eudicotyledons</taxon>
        <taxon>Gunneridae</taxon>
        <taxon>Pentapetalae</taxon>
        <taxon>asterids</taxon>
        <taxon>lamiids</taxon>
        <taxon>Lamiales</taxon>
        <taxon>Plantaginaceae</taxon>
        <taxon>Cheloneae</taxon>
        <taxon>Penstemon</taxon>
    </lineage>
</organism>